<name>A0ABX8WDK7_9HYPH</name>
<dbReference type="EMBL" id="CP080590">
    <property type="protein sequence ID" value="QYO75684.1"/>
    <property type="molecule type" value="Genomic_DNA"/>
</dbReference>
<dbReference type="InterPro" id="IPR012878">
    <property type="entry name" value="Beta-AFase-like_GH127_cat"/>
</dbReference>
<sequence length="638" mass="72179">MRSYSPVDFTHVSLTGPFWAERLETVLTRTVPSQYRKLEESGILESLELKDPPPPLRIPRIGGPDGHTHQVFWDSDIGKWIEAAGYALRHRRDPDLEAKVDAIVDQLEAAQMADGYLNLWYQGHEIEKRWTNLRDRHELYNAGHLLEGAIAYYQATGKRKLLDVLERYLDHIRTTFGTGPGQKRGYPGHQEIELALVKLYRLTGERKQLDLAAYFIDQRGAEPHYFDEEAVARGDDPKAYHFYANGNYQYAQAHKPVREQDKVVGHAVRAMYMYSAMADLAAELDDDSLRHACEMLWKDVTTTRMYVTGGFGPSASNEGFTTDYDLPNDTAYCETCASIAFVFWAQRMLNLDLDGHYAELMELALYNGTLSGLSRDGELYFYENKLESDGSHRRWPWHPCPCCTMNVSRLVASVGGYFYSVGPDAIAINLYGGNSADLELDGRRIRIVEESLYPLSGKVRVSVHPDGHGPFTLRLRIPDWATDAMANLNGNPVDVPGQTEKGYLTITRDWIDGDVIDLDLPMPPRRIYANPKVKMDRHRTALARGPLVYCAEQVDNETPIADLLLPRTAELVEQMRPDLFGGVVTLTTKAETIARDDWGPDLYRTAPPTPAPTTLTAIPYYLWANREPGAMQVWIRES</sequence>
<feature type="domain" description="Non-reducing end beta-L-arabinofuranosidase-like GH127 middle" evidence="2">
    <location>
        <begin position="426"/>
        <end position="522"/>
    </location>
</feature>
<evidence type="ECO:0000313" key="4">
    <source>
        <dbReference type="EMBL" id="QYO75684.1"/>
    </source>
</evidence>
<dbReference type="Proteomes" id="UP000825799">
    <property type="component" value="Chromosome"/>
</dbReference>
<dbReference type="RefSeq" id="WP_220304179.1">
    <property type="nucleotide sequence ID" value="NZ_CP080590.1"/>
</dbReference>
<evidence type="ECO:0000259" key="3">
    <source>
        <dbReference type="Pfam" id="PF20737"/>
    </source>
</evidence>
<gene>
    <name evidence="4" type="ORF">K1X15_13725</name>
</gene>
<evidence type="ECO:0000259" key="2">
    <source>
        <dbReference type="Pfam" id="PF20736"/>
    </source>
</evidence>
<accession>A0ABX8WDK7</accession>
<keyword evidence="5" id="KW-1185">Reference proteome</keyword>
<protein>
    <submittedName>
        <fullName evidence="4">Glycoside hydrolase family 127 protein</fullName>
    </submittedName>
</protein>
<proteinExistence type="predicted"/>
<organism evidence="4 5">
    <name type="scientific">Devosia salina</name>
    <dbReference type="NCBI Taxonomy" id="2860336"/>
    <lineage>
        <taxon>Bacteria</taxon>
        <taxon>Pseudomonadati</taxon>
        <taxon>Pseudomonadota</taxon>
        <taxon>Alphaproteobacteria</taxon>
        <taxon>Hyphomicrobiales</taxon>
        <taxon>Devosiaceae</taxon>
        <taxon>Devosia</taxon>
    </lineage>
</organism>
<keyword evidence="4" id="KW-0378">Hydrolase</keyword>
<dbReference type="Pfam" id="PF20737">
    <property type="entry name" value="Glyco_hydro127C"/>
    <property type="match status" value="1"/>
</dbReference>
<dbReference type="PANTHER" id="PTHR43465">
    <property type="entry name" value="DUF1680 DOMAIN PROTEIN (AFU_ORTHOLOGUE AFUA_1G08910)"/>
    <property type="match status" value="1"/>
</dbReference>
<feature type="domain" description="Non-reducing end beta-L-arabinofuranosidase-like GH127 catalytic" evidence="1">
    <location>
        <begin position="11"/>
        <end position="415"/>
    </location>
</feature>
<dbReference type="InterPro" id="IPR049174">
    <property type="entry name" value="Beta-AFase-like"/>
</dbReference>
<dbReference type="InterPro" id="IPR049046">
    <property type="entry name" value="Beta-AFase-like_GH127_middle"/>
</dbReference>
<dbReference type="InterPro" id="IPR049049">
    <property type="entry name" value="Beta-AFase-like_GH127_C"/>
</dbReference>
<feature type="domain" description="Non-reducing end beta-L-arabinofuranosidase-like GH127 C-terminal" evidence="3">
    <location>
        <begin position="524"/>
        <end position="636"/>
    </location>
</feature>
<evidence type="ECO:0000313" key="5">
    <source>
        <dbReference type="Proteomes" id="UP000825799"/>
    </source>
</evidence>
<dbReference type="Pfam" id="PF20736">
    <property type="entry name" value="Glyco_hydro127M"/>
    <property type="match status" value="1"/>
</dbReference>
<dbReference type="GO" id="GO:0016787">
    <property type="term" value="F:hydrolase activity"/>
    <property type="evidence" value="ECO:0007669"/>
    <property type="project" value="UniProtKB-KW"/>
</dbReference>
<evidence type="ECO:0000259" key="1">
    <source>
        <dbReference type="Pfam" id="PF07944"/>
    </source>
</evidence>
<dbReference type="PANTHER" id="PTHR43465:SF2">
    <property type="entry name" value="DUF1680 DOMAIN PROTEIN (AFU_ORTHOLOGUE AFUA_1G08910)"/>
    <property type="match status" value="1"/>
</dbReference>
<dbReference type="InterPro" id="IPR008928">
    <property type="entry name" value="6-hairpin_glycosidase_sf"/>
</dbReference>
<dbReference type="Pfam" id="PF07944">
    <property type="entry name" value="Beta-AFase-like_GH127_cat"/>
    <property type="match status" value="1"/>
</dbReference>
<reference evidence="4 5" key="1">
    <citation type="submission" date="2021-08" db="EMBL/GenBank/DDBJ databases">
        <title>Devosia salina sp. nov., isolated from the South China Sea sediment.</title>
        <authorList>
            <person name="Zhou Z."/>
        </authorList>
    </citation>
    <scope>NUCLEOTIDE SEQUENCE [LARGE SCALE GENOMIC DNA]</scope>
    <source>
        <strain evidence="4 5">SCS-3</strain>
    </source>
</reference>
<dbReference type="SUPFAM" id="SSF48208">
    <property type="entry name" value="Six-hairpin glycosidases"/>
    <property type="match status" value="1"/>
</dbReference>